<sequence length="401" mass="43221">MIRYAASVFGMHWHPPCVAKSATESVGFCRCCRDSSSLRPIHEHAMVGKRNGPTSATGPVAVLLQSTIDTLAPKRDRYRGNPDLLREDLSACFALLPEGSRARHDLIANLDRHVASVRSALFPTSSYANDDAIADAISCRAPDCGAIAVAPHSSSSCILGLSALMPDDVTRVINVISPPFPGNDSLRDLRSRLEHALSHVASVCVASIVRVALFDLHVLRPAWENNDADATACRFHIAHLLGVADLPFSLPGPEDDGLVLSELKYLLEVSRIRNLSNSQLERVSVLGQRRVARTSPLALLMIARIGVPLGEISTRSGLTEQDLVASGNTAAIDARIEELVAAMTGSPPPSDGNVFIHDNIGDRVDVVVDKVGDARIKGDHDADEDLRRTKKRRKRPSTVTA</sequence>
<gene>
    <name evidence="2" type="ORF">PLBR_LOCUS5738</name>
</gene>
<evidence type="ECO:0000313" key="2">
    <source>
        <dbReference type="EMBL" id="SPQ98523.1"/>
    </source>
</evidence>
<reference evidence="2 3" key="1">
    <citation type="submission" date="2018-03" db="EMBL/GenBank/DDBJ databases">
        <authorList>
            <person name="Fogelqvist J."/>
        </authorList>
    </citation>
    <scope>NUCLEOTIDE SEQUENCE [LARGE SCALE GENOMIC DNA]</scope>
</reference>
<evidence type="ECO:0000256" key="1">
    <source>
        <dbReference type="SAM" id="MobiDB-lite"/>
    </source>
</evidence>
<feature type="region of interest" description="Disordered" evidence="1">
    <location>
        <begin position="381"/>
        <end position="401"/>
    </location>
</feature>
<geneLocation type="mitochondrion" evidence="2"/>
<dbReference type="AlphaFoldDB" id="A0A3P3YEB4"/>
<keyword evidence="2" id="KW-0496">Mitochondrion</keyword>
<evidence type="ECO:0000313" key="3">
    <source>
        <dbReference type="Proteomes" id="UP000290189"/>
    </source>
</evidence>
<name>A0A3P3YEB4_PLABS</name>
<organism evidence="2 3">
    <name type="scientific">Plasmodiophora brassicae</name>
    <name type="common">Clubroot disease agent</name>
    <dbReference type="NCBI Taxonomy" id="37360"/>
    <lineage>
        <taxon>Eukaryota</taxon>
        <taxon>Sar</taxon>
        <taxon>Rhizaria</taxon>
        <taxon>Endomyxa</taxon>
        <taxon>Phytomyxea</taxon>
        <taxon>Plasmodiophorida</taxon>
        <taxon>Plasmodiophoridae</taxon>
        <taxon>Plasmodiophora</taxon>
    </lineage>
</organism>
<dbReference type="Proteomes" id="UP000290189">
    <property type="component" value="Unassembled WGS sequence"/>
</dbReference>
<protein>
    <submittedName>
        <fullName evidence="2">Uncharacterized protein</fullName>
    </submittedName>
</protein>
<dbReference type="EMBL" id="OVEO01000010">
    <property type="protein sequence ID" value="SPQ98523.1"/>
    <property type="molecule type" value="Genomic_DNA"/>
</dbReference>
<accession>A0A3P3YEB4</accession>
<proteinExistence type="predicted"/>
<feature type="compositionally biased region" description="Basic residues" evidence="1">
    <location>
        <begin position="388"/>
        <end position="401"/>
    </location>
</feature>